<gene>
    <name evidence="2" type="primary">RE1_556</name>
    <name evidence="2" type="ORF">CK203_017273</name>
</gene>
<name>A0A438JZB6_VITVI</name>
<proteinExistence type="predicted"/>
<protein>
    <submittedName>
        <fullName evidence="2">Retrovirus-related Pol polyprotein from transposon RE1</fullName>
    </submittedName>
</protein>
<dbReference type="CDD" id="cd09272">
    <property type="entry name" value="RNase_HI_RT_Ty1"/>
    <property type="match status" value="1"/>
</dbReference>
<organism evidence="2 3">
    <name type="scientific">Vitis vinifera</name>
    <name type="common">Grape</name>
    <dbReference type="NCBI Taxonomy" id="29760"/>
    <lineage>
        <taxon>Eukaryota</taxon>
        <taxon>Viridiplantae</taxon>
        <taxon>Streptophyta</taxon>
        <taxon>Embryophyta</taxon>
        <taxon>Tracheophyta</taxon>
        <taxon>Spermatophyta</taxon>
        <taxon>Magnoliopsida</taxon>
        <taxon>eudicotyledons</taxon>
        <taxon>Gunneridae</taxon>
        <taxon>Pentapetalae</taxon>
        <taxon>rosids</taxon>
        <taxon>Vitales</taxon>
        <taxon>Vitaceae</taxon>
        <taxon>Viteae</taxon>
        <taxon>Vitis</taxon>
    </lineage>
</organism>
<evidence type="ECO:0000259" key="1">
    <source>
        <dbReference type="Pfam" id="PF07727"/>
    </source>
</evidence>
<accession>A0A438JZB6</accession>
<sequence>MPSQFWGDSILTATYLINRMPSQEEFVSEIRPPLNFDYFDVVVFESTPCLISTFSPNTEGHLNSGGDTELQTNRETLVYSRRPKSKFNKTLISEALKELEPVIVPTPQESGSNPDQVTNDLPIALRKQPRSCTLHPISKFVSYNALSAKCRAFTTNLDRIQIPKNIQEALKIPEWKEAVIEEIRALEKNGTWEVMNLPREKKPMGCKWVFTVKYKADGIVERYKAHLVVKGFTQTHDIDYTKTFAPLEEEVFMMLPPRFCKEEEETRSNDGRMTILIVYVDDIILTGDDTREVERLKKVLATKFKVKDLGQMQYFLGMEVARSRKGISISQRKYVLDLLTETGMLGYKLSNTPIKARKRTKSDGKPMDRERYQRLVGRLIYLSHTRLDIAFVVSVVSQYMHSPKESHLETVYKILRYLRALQGEDCSLRRVTVRSKKQSVVAKSSVKAEFRAVAQGMCEGLWLQKLLEELHITIELPIQLYCDNKAVISISHNPVQNDKTKHIEVNRHFIKEKIEKGIIGMIYIPTRE</sequence>
<comment type="caution">
    <text evidence="2">The sequence shown here is derived from an EMBL/GenBank/DDBJ whole genome shotgun (WGS) entry which is preliminary data.</text>
</comment>
<evidence type="ECO:0000313" key="2">
    <source>
        <dbReference type="EMBL" id="RVX14300.1"/>
    </source>
</evidence>
<dbReference type="PANTHER" id="PTHR11439">
    <property type="entry name" value="GAG-POL-RELATED RETROTRANSPOSON"/>
    <property type="match status" value="1"/>
</dbReference>
<evidence type="ECO:0000313" key="3">
    <source>
        <dbReference type="Proteomes" id="UP000288805"/>
    </source>
</evidence>
<dbReference type="InterPro" id="IPR043502">
    <property type="entry name" value="DNA/RNA_pol_sf"/>
</dbReference>
<dbReference type="Proteomes" id="UP000288805">
    <property type="component" value="Unassembled WGS sequence"/>
</dbReference>
<dbReference type="AlphaFoldDB" id="A0A438JZB6"/>
<dbReference type="Pfam" id="PF07727">
    <property type="entry name" value="RVT_2"/>
    <property type="match status" value="2"/>
</dbReference>
<dbReference type="SUPFAM" id="SSF56672">
    <property type="entry name" value="DNA/RNA polymerases"/>
    <property type="match status" value="1"/>
</dbReference>
<reference evidence="2 3" key="1">
    <citation type="journal article" date="2018" name="PLoS Genet.">
        <title>Population sequencing reveals clonal diversity and ancestral inbreeding in the grapevine cultivar Chardonnay.</title>
        <authorList>
            <person name="Roach M.J."/>
            <person name="Johnson D.L."/>
            <person name="Bohlmann J."/>
            <person name="van Vuuren H.J."/>
            <person name="Jones S.J."/>
            <person name="Pretorius I.S."/>
            <person name="Schmidt S.A."/>
            <person name="Borneman A.R."/>
        </authorList>
    </citation>
    <scope>NUCLEOTIDE SEQUENCE [LARGE SCALE GENOMIC DNA]</scope>
    <source>
        <strain evidence="3">cv. Chardonnay</strain>
        <tissue evidence="2">Leaf</tissue>
    </source>
</reference>
<dbReference type="InterPro" id="IPR013103">
    <property type="entry name" value="RVT_2"/>
</dbReference>
<feature type="domain" description="Reverse transcriptase Ty1/copia-type" evidence="1">
    <location>
        <begin position="271"/>
        <end position="355"/>
    </location>
</feature>
<dbReference type="EMBL" id="QGNW01000021">
    <property type="protein sequence ID" value="RVX14300.1"/>
    <property type="molecule type" value="Genomic_DNA"/>
</dbReference>
<dbReference type="PANTHER" id="PTHR11439:SF440">
    <property type="entry name" value="INTEGRASE CATALYTIC DOMAIN-CONTAINING PROTEIN"/>
    <property type="match status" value="1"/>
</dbReference>
<feature type="domain" description="Reverse transcriptase Ty1/copia-type" evidence="1">
    <location>
        <begin position="189"/>
        <end position="248"/>
    </location>
</feature>